<gene>
    <name evidence="1" type="ORF">HHE94_01810</name>
</gene>
<organism evidence="1 2">
    <name type="scientific">Pseudoalteromonas arctica</name>
    <dbReference type="NCBI Taxonomy" id="394751"/>
    <lineage>
        <taxon>Bacteria</taxon>
        <taxon>Pseudomonadati</taxon>
        <taxon>Pseudomonadota</taxon>
        <taxon>Gammaproteobacteria</taxon>
        <taxon>Alteromonadales</taxon>
        <taxon>Pseudoalteromonadaceae</taxon>
        <taxon>Pseudoalteromonas</taxon>
    </lineage>
</organism>
<accession>A0AAP7CIY7</accession>
<reference evidence="1 2" key="1">
    <citation type="submission" date="2020-04" db="EMBL/GenBank/DDBJ databases">
        <title>Genome sequencing and assembly of Pseudoalteromonas arctica.</title>
        <authorList>
            <person name="Cook G.M."/>
        </authorList>
    </citation>
    <scope>NUCLEOTIDE SEQUENCE [LARGE SCALE GENOMIC DNA]</scope>
    <source>
        <strain evidence="1 2">NEC-BIFX-2020_001</strain>
    </source>
</reference>
<name>A0AAP7CIY7_9GAMM</name>
<dbReference type="AlphaFoldDB" id="A0AAP7CIY7"/>
<dbReference type="Proteomes" id="UP000549590">
    <property type="component" value="Unassembled WGS sequence"/>
</dbReference>
<dbReference type="RefSeq" id="WP_169043616.1">
    <property type="nucleotide sequence ID" value="NZ_JABBYB010000001.1"/>
</dbReference>
<proteinExistence type="predicted"/>
<dbReference type="EMBL" id="JABBYB010000001">
    <property type="protein sequence ID" value="NMP01462.1"/>
    <property type="molecule type" value="Genomic_DNA"/>
</dbReference>
<evidence type="ECO:0000313" key="1">
    <source>
        <dbReference type="EMBL" id="NMP01462.1"/>
    </source>
</evidence>
<protein>
    <submittedName>
        <fullName evidence="1">Uncharacterized protein</fullName>
    </submittedName>
</protein>
<evidence type="ECO:0000313" key="2">
    <source>
        <dbReference type="Proteomes" id="UP000549590"/>
    </source>
</evidence>
<sequence>MKSIETLPLHDAILNTININWENRSVIFNLNVFTVKGGDALSHQLTFENASNIEVPHNSPWGDSIFINGVSIIEDNYEIEIQSGDVIKITAEKYSFSPVSS</sequence>
<comment type="caution">
    <text evidence="1">The sequence shown here is derived from an EMBL/GenBank/DDBJ whole genome shotgun (WGS) entry which is preliminary data.</text>
</comment>